<proteinExistence type="predicted"/>
<evidence type="ECO:0000313" key="3">
    <source>
        <dbReference type="Proteomes" id="UP000242474"/>
    </source>
</evidence>
<accession>A0A2G5B5X9</accession>
<evidence type="ECO:0000313" key="2">
    <source>
        <dbReference type="EMBL" id="PIA14404.1"/>
    </source>
</evidence>
<dbReference type="InterPro" id="IPR016197">
    <property type="entry name" value="Chromo-like_dom_sf"/>
</dbReference>
<dbReference type="PROSITE" id="PS50013">
    <property type="entry name" value="CHROMO_2"/>
    <property type="match status" value="1"/>
</dbReference>
<organism evidence="2 3">
    <name type="scientific">Coemansia reversa (strain ATCC 12441 / NRRL 1564)</name>
    <dbReference type="NCBI Taxonomy" id="763665"/>
    <lineage>
        <taxon>Eukaryota</taxon>
        <taxon>Fungi</taxon>
        <taxon>Fungi incertae sedis</taxon>
        <taxon>Zoopagomycota</taxon>
        <taxon>Kickxellomycotina</taxon>
        <taxon>Kickxellomycetes</taxon>
        <taxon>Kickxellales</taxon>
        <taxon>Kickxellaceae</taxon>
        <taxon>Coemansia</taxon>
    </lineage>
</organism>
<evidence type="ECO:0000259" key="1">
    <source>
        <dbReference type="PROSITE" id="PS50013"/>
    </source>
</evidence>
<name>A0A2G5B5X9_COERN</name>
<dbReference type="InterPro" id="IPR000953">
    <property type="entry name" value="Chromo/chromo_shadow_dom"/>
</dbReference>
<reference evidence="2 3" key="1">
    <citation type="journal article" date="2015" name="Genome Biol. Evol.">
        <title>Phylogenomic analyses indicate that early fungi evolved digesting cell walls of algal ancestors of land plants.</title>
        <authorList>
            <person name="Chang Y."/>
            <person name="Wang S."/>
            <person name="Sekimoto S."/>
            <person name="Aerts A.L."/>
            <person name="Choi C."/>
            <person name="Clum A."/>
            <person name="LaButti K.M."/>
            <person name="Lindquist E.A."/>
            <person name="Yee Ngan C."/>
            <person name="Ohm R.A."/>
            <person name="Salamov A.A."/>
            <person name="Grigoriev I.V."/>
            <person name="Spatafora J.W."/>
            <person name="Berbee M.L."/>
        </authorList>
    </citation>
    <scope>NUCLEOTIDE SEQUENCE [LARGE SCALE GENOMIC DNA]</scope>
    <source>
        <strain evidence="2 3">NRRL 1564</strain>
    </source>
</reference>
<sequence>MQPISITVTTEVPPAHNFTPWQLIYLEQSPTAPADAFEVDFIYDHKLHHGAPSFKVHWRDYPNTEDSWVTLTDFSDPSLPTAYAHTVKNDANRKRLLKAIKQVSDSP</sequence>
<dbReference type="Gene3D" id="2.40.50.40">
    <property type="match status" value="1"/>
</dbReference>
<keyword evidence="3" id="KW-1185">Reference proteome</keyword>
<gene>
    <name evidence="2" type="ORF">COEREDRAFT_10453</name>
</gene>
<dbReference type="Proteomes" id="UP000242474">
    <property type="component" value="Unassembled WGS sequence"/>
</dbReference>
<protein>
    <recommendedName>
        <fullName evidence="1">Chromo domain-containing protein</fullName>
    </recommendedName>
</protein>
<dbReference type="SUPFAM" id="SSF54160">
    <property type="entry name" value="Chromo domain-like"/>
    <property type="match status" value="1"/>
</dbReference>
<dbReference type="OrthoDB" id="10267344at2759"/>
<dbReference type="AlphaFoldDB" id="A0A2G5B5X9"/>
<dbReference type="EMBL" id="KZ303518">
    <property type="protein sequence ID" value="PIA14404.1"/>
    <property type="molecule type" value="Genomic_DNA"/>
</dbReference>
<dbReference type="InterPro" id="IPR023780">
    <property type="entry name" value="Chromo_domain"/>
</dbReference>
<feature type="domain" description="Chromo" evidence="1">
    <location>
        <begin position="37"/>
        <end position="83"/>
    </location>
</feature>
<dbReference type="Pfam" id="PF00385">
    <property type="entry name" value="Chromo"/>
    <property type="match status" value="1"/>
</dbReference>